<dbReference type="PANTHER" id="PTHR45786">
    <property type="entry name" value="DNA BINDING PROTEIN-LIKE"/>
    <property type="match status" value="1"/>
</dbReference>
<evidence type="ECO:0000313" key="4">
    <source>
        <dbReference type="Proteomes" id="UP000760860"/>
    </source>
</evidence>
<evidence type="ECO:0000313" key="3">
    <source>
        <dbReference type="EMBL" id="KAG3225064.1"/>
    </source>
</evidence>
<gene>
    <name evidence="2" type="ORF">PC117_g6190</name>
    <name evidence="3" type="ORF">PC129_g4303</name>
</gene>
<organism evidence="3 4">
    <name type="scientific">Phytophthora cactorum</name>
    <dbReference type="NCBI Taxonomy" id="29920"/>
    <lineage>
        <taxon>Eukaryota</taxon>
        <taxon>Sar</taxon>
        <taxon>Stramenopiles</taxon>
        <taxon>Oomycota</taxon>
        <taxon>Peronosporomycetes</taxon>
        <taxon>Peronosporales</taxon>
        <taxon>Peronosporaceae</taxon>
        <taxon>Phytophthora</taxon>
    </lineage>
</organism>
<dbReference type="PANTHER" id="PTHR45786:SF74">
    <property type="entry name" value="ATP-DEPENDENT DNA HELICASE"/>
    <property type="match status" value="1"/>
</dbReference>
<keyword evidence="1" id="KW-1133">Transmembrane helix</keyword>
<feature type="transmembrane region" description="Helical" evidence="1">
    <location>
        <begin position="112"/>
        <end position="130"/>
    </location>
</feature>
<accession>A0A8T1L6E8</accession>
<dbReference type="EMBL" id="RCMV01000094">
    <property type="protein sequence ID" value="KAG3225064.1"/>
    <property type="molecule type" value="Genomic_DNA"/>
</dbReference>
<keyword evidence="1" id="KW-0812">Transmembrane</keyword>
<dbReference type="VEuPathDB" id="FungiDB:PC110_g21495"/>
<evidence type="ECO:0000256" key="1">
    <source>
        <dbReference type="SAM" id="Phobius"/>
    </source>
</evidence>
<evidence type="ECO:0000313" key="2">
    <source>
        <dbReference type="EMBL" id="KAG2948230.1"/>
    </source>
</evidence>
<reference evidence="3" key="1">
    <citation type="submission" date="2018-05" db="EMBL/GenBank/DDBJ databases">
        <title>Effector identification in a new, highly contiguous assembly of the strawberry crown rot pathogen Phytophthora cactorum.</title>
        <authorList>
            <person name="Armitage A.D."/>
            <person name="Nellist C.F."/>
            <person name="Bates H."/>
            <person name="Vickerstaff R.J."/>
            <person name="Harrison R.J."/>
        </authorList>
    </citation>
    <scope>NUCLEOTIDE SEQUENCE</scope>
    <source>
        <strain evidence="2">4040</strain>
        <strain evidence="3">P421</strain>
    </source>
</reference>
<dbReference type="Proteomes" id="UP000760860">
    <property type="component" value="Unassembled WGS sequence"/>
</dbReference>
<protein>
    <submittedName>
        <fullName evidence="3">Uncharacterized protein</fullName>
    </submittedName>
</protein>
<dbReference type="AlphaFoldDB" id="A0A8T1L6E8"/>
<dbReference type="EMBL" id="RCMK01000115">
    <property type="protein sequence ID" value="KAG2948230.1"/>
    <property type="molecule type" value="Genomic_DNA"/>
</dbReference>
<comment type="caution">
    <text evidence="3">The sequence shown here is derived from an EMBL/GenBank/DDBJ whole genome shotgun (WGS) entry which is preliminary data.</text>
</comment>
<name>A0A8T1L6E8_9STRA</name>
<dbReference type="Proteomes" id="UP000736787">
    <property type="component" value="Unassembled WGS sequence"/>
</dbReference>
<keyword evidence="1" id="KW-0472">Membrane</keyword>
<sequence length="178" mass="19705">MHHRIGHLLPRDGAAPAFAQIYFYAGSTEEQVALRGSAISSGLNPIILGKLQTILNDINPLAATYRSAREYADSSREMCLVLFEKPNTDPRRYNRPTAEEVAAIMTQLFQGAMWYGTTVVVAYCAFLRLTRCMILSSTRSSTYVVKKGGLHMLGTSVEFARTTTQKSAFENTLRIGCT</sequence>
<proteinExistence type="predicted"/>